<proteinExistence type="predicted"/>
<protein>
    <submittedName>
        <fullName evidence="2">Uncharacterized protein</fullName>
    </submittedName>
</protein>
<gene>
    <name evidence="2" type="ORF">BGZ96_003115</name>
</gene>
<feature type="region of interest" description="Disordered" evidence="1">
    <location>
        <begin position="20"/>
        <end position="89"/>
    </location>
</feature>
<keyword evidence="3" id="KW-1185">Reference proteome</keyword>
<evidence type="ECO:0000313" key="2">
    <source>
        <dbReference type="EMBL" id="KAG0293235.1"/>
    </source>
</evidence>
<comment type="caution">
    <text evidence="2">The sequence shown here is derived from an EMBL/GenBank/DDBJ whole genome shotgun (WGS) entry which is preliminary data.</text>
</comment>
<name>A0ABQ7K822_9FUNG</name>
<feature type="compositionally biased region" description="Low complexity" evidence="1">
    <location>
        <begin position="50"/>
        <end position="62"/>
    </location>
</feature>
<feature type="compositionally biased region" description="Acidic residues" evidence="1">
    <location>
        <begin position="38"/>
        <end position="49"/>
    </location>
</feature>
<accession>A0ABQ7K822</accession>
<reference evidence="2 3" key="1">
    <citation type="journal article" date="2020" name="Fungal Divers.">
        <title>Resolving the Mortierellaceae phylogeny through synthesis of multi-gene phylogenetics and phylogenomics.</title>
        <authorList>
            <person name="Vandepol N."/>
            <person name="Liber J."/>
            <person name="Desiro A."/>
            <person name="Na H."/>
            <person name="Kennedy M."/>
            <person name="Barry K."/>
            <person name="Grigoriev I.V."/>
            <person name="Miller A.N."/>
            <person name="O'Donnell K."/>
            <person name="Stajich J.E."/>
            <person name="Bonito G."/>
        </authorList>
    </citation>
    <scope>NUCLEOTIDE SEQUENCE [LARGE SCALE GENOMIC DNA]</scope>
    <source>
        <strain evidence="2 3">AD045</strain>
    </source>
</reference>
<evidence type="ECO:0000256" key="1">
    <source>
        <dbReference type="SAM" id="MobiDB-lite"/>
    </source>
</evidence>
<sequence>MCILQGFLDRHSNGHIMYPKPKPSKCCSLGGSCSSDSGSEEDEETEDSSSNESSSSSTSFSDTDSDQEDREVQEEDIEDEDDEEFQNRMLLLSQSPNLSSVDFREFFMTERQATANTRQADSPVFFQGFPMLNMTRIE</sequence>
<evidence type="ECO:0000313" key="3">
    <source>
        <dbReference type="Proteomes" id="UP001194696"/>
    </source>
</evidence>
<feature type="compositionally biased region" description="Low complexity" evidence="1">
    <location>
        <begin position="24"/>
        <end position="37"/>
    </location>
</feature>
<feature type="compositionally biased region" description="Acidic residues" evidence="1">
    <location>
        <begin position="63"/>
        <end position="84"/>
    </location>
</feature>
<dbReference type="EMBL" id="JAAAIM010000164">
    <property type="protein sequence ID" value="KAG0293235.1"/>
    <property type="molecule type" value="Genomic_DNA"/>
</dbReference>
<dbReference type="Proteomes" id="UP001194696">
    <property type="component" value="Unassembled WGS sequence"/>
</dbReference>
<organism evidence="2 3">
    <name type="scientific">Linnemannia gamsii</name>
    <dbReference type="NCBI Taxonomy" id="64522"/>
    <lineage>
        <taxon>Eukaryota</taxon>
        <taxon>Fungi</taxon>
        <taxon>Fungi incertae sedis</taxon>
        <taxon>Mucoromycota</taxon>
        <taxon>Mortierellomycotina</taxon>
        <taxon>Mortierellomycetes</taxon>
        <taxon>Mortierellales</taxon>
        <taxon>Mortierellaceae</taxon>
        <taxon>Linnemannia</taxon>
    </lineage>
</organism>